<keyword evidence="3" id="KW-1185">Reference proteome</keyword>
<dbReference type="AlphaFoldDB" id="A0A223SAU3"/>
<evidence type="ECO:0008006" key="4">
    <source>
        <dbReference type="Google" id="ProtNLM"/>
    </source>
</evidence>
<evidence type="ECO:0000313" key="2">
    <source>
        <dbReference type="EMBL" id="ASU85291.1"/>
    </source>
</evidence>
<gene>
    <name evidence="2" type="ORF">CDO52_23095</name>
</gene>
<proteinExistence type="predicted"/>
<evidence type="ECO:0000256" key="1">
    <source>
        <dbReference type="SAM" id="SignalP"/>
    </source>
</evidence>
<feature type="signal peptide" evidence="1">
    <location>
        <begin position="1"/>
        <end position="28"/>
    </location>
</feature>
<keyword evidence="1" id="KW-0732">Signal</keyword>
<dbReference type="Proteomes" id="UP000215005">
    <property type="component" value="Chromosome"/>
</dbReference>
<reference evidence="2 3" key="1">
    <citation type="submission" date="2017-08" db="EMBL/GenBank/DDBJ databases">
        <title>The complete genome sequence of Nocardiopsis gilva YIM 90087.</title>
        <authorList>
            <person name="Yin M."/>
            <person name="Tang S."/>
        </authorList>
    </citation>
    <scope>NUCLEOTIDE SEQUENCE [LARGE SCALE GENOMIC DNA]</scope>
    <source>
        <strain evidence="2 3">YIM 90087</strain>
    </source>
</reference>
<feature type="chain" id="PRO_5011216516" description="Secreted protein" evidence="1">
    <location>
        <begin position="29"/>
        <end position="223"/>
    </location>
</feature>
<organism evidence="2 3">
    <name type="scientific">Nocardiopsis gilva YIM 90087</name>
    <dbReference type="NCBI Taxonomy" id="1235441"/>
    <lineage>
        <taxon>Bacteria</taxon>
        <taxon>Bacillati</taxon>
        <taxon>Actinomycetota</taxon>
        <taxon>Actinomycetes</taxon>
        <taxon>Streptosporangiales</taxon>
        <taxon>Nocardiopsidaceae</taxon>
        <taxon>Nocardiopsis</taxon>
    </lineage>
</organism>
<sequence>MNITLKSVMAAAAAPLIAMSLLPGTALADDGPTRQEEREAVSQKVWSADDREAAVRDLSTRERELFQESLDSWTAKTAVSRFGKLSPTSPEVQEMGPGAEKIAAAGNDPGTEGAPAAGCWYHYQYDKWYDLGLNTGDTWMQLNWCHNGSRVTSHSVSNVGGQGHLGNEYEGVLQYHTRDVGWEIRKATQYKFNLFGASAQPCTQIRGGNGLYSTRMDCYLGEQ</sequence>
<accession>A0A223SAU3</accession>
<protein>
    <recommendedName>
        <fullName evidence="4">Secreted protein</fullName>
    </recommendedName>
</protein>
<dbReference type="EMBL" id="CP022753">
    <property type="protein sequence ID" value="ASU85291.1"/>
    <property type="molecule type" value="Genomic_DNA"/>
</dbReference>
<name>A0A223SAU3_9ACTN</name>
<dbReference type="KEGG" id="ngv:CDO52_23095"/>
<evidence type="ECO:0000313" key="3">
    <source>
        <dbReference type="Proteomes" id="UP000215005"/>
    </source>
</evidence>